<sequence>MLVRGAFALLDLYSAGNVVELAAMAVSDPVGIAMRFLACLVFFLAGAAGYGALAVSYSRRTHASRSHAVLGVLGAPLLLAALLIAAPAALAAMGLLPSP</sequence>
<name>A0ABS9T8T6_9PSEU</name>
<keyword evidence="3" id="KW-1185">Reference proteome</keyword>
<keyword evidence="1" id="KW-1133">Transmembrane helix</keyword>
<dbReference type="EMBL" id="JAKXMK010000003">
    <property type="protein sequence ID" value="MCH6164955.1"/>
    <property type="molecule type" value="Genomic_DNA"/>
</dbReference>
<keyword evidence="1" id="KW-0812">Transmembrane</keyword>
<reference evidence="2 3" key="1">
    <citation type="submission" date="2022-03" db="EMBL/GenBank/DDBJ databases">
        <title>Pseudonocardia alaer sp. nov., a novel actinomycete isolated from reed forest soil.</title>
        <authorList>
            <person name="Wang L."/>
        </authorList>
    </citation>
    <scope>NUCLEOTIDE SEQUENCE [LARGE SCALE GENOMIC DNA]</scope>
    <source>
        <strain evidence="2 3">Y-16303</strain>
    </source>
</reference>
<dbReference type="RefSeq" id="WP_241034971.1">
    <property type="nucleotide sequence ID" value="NZ_BAAAJF010000009.1"/>
</dbReference>
<organism evidence="2 3">
    <name type="scientific">Pseudonocardia alaniniphila</name>
    <dbReference type="NCBI Taxonomy" id="75291"/>
    <lineage>
        <taxon>Bacteria</taxon>
        <taxon>Bacillati</taxon>
        <taxon>Actinomycetota</taxon>
        <taxon>Actinomycetes</taxon>
        <taxon>Pseudonocardiales</taxon>
        <taxon>Pseudonocardiaceae</taxon>
        <taxon>Pseudonocardia</taxon>
    </lineage>
</organism>
<accession>A0ABS9T8T6</accession>
<comment type="caution">
    <text evidence="2">The sequence shown here is derived from an EMBL/GenBank/DDBJ whole genome shotgun (WGS) entry which is preliminary data.</text>
</comment>
<gene>
    <name evidence="2" type="ORF">MMF94_04605</name>
</gene>
<feature type="transmembrane region" description="Helical" evidence="1">
    <location>
        <begin position="32"/>
        <end position="57"/>
    </location>
</feature>
<keyword evidence="1" id="KW-0472">Membrane</keyword>
<feature type="transmembrane region" description="Helical" evidence="1">
    <location>
        <begin position="69"/>
        <end position="96"/>
    </location>
</feature>
<evidence type="ECO:0000313" key="3">
    <source>
        <dbReference type="Proteomes" id="UP001299970"/>
    </source>
</evidence>
<dbReference type="Proteomes" id="UP001299970">
    <property type="component" value="Unassembled WGS sequence"/>
</dbReference>
<evidence type="ECO:0000313" key="2">
    <source>
        <dbReference type="EMBL" id="MCH6164955.1"/>
    </source>
</evidence>
<evidence type="ECO:0000256" key="1">
    <source>
        <dbReference type="SAM" id="Phobius"/>
    </source>
</evidence>
<protein>
    <submittedName>
        <fullName evidence="2">Uncharacterized protein</fullName>
    </submittedName>
</protein>
<proteinExistence type="predicted"/>